<dbReference type="Gene3D" id="3.40.1170.60">
    <property type="match status" value="1"/>
</dbReference>
<dbReference type="CDD" id="cd03586">
    <property type="entry name" value="PolY_Pol_IV_kappa"/>
    <property type="match status" value="1"/>
</dbReference>
<dbReference type="GO" id="GO:0009432">
    <property type="term" value="P:SOS response"/>
    <property type="evidence" value="ECO:0007669"/>
    <property type="project" value="TreeGrafter"/>
</dbReference>
<dbReference type="PROSITE" id="PS50173">
    <property type="entry name" value="UMUC"/>
    <property type="match status" value="1"/>
</dbReference>
<dbReference type="Pfam" id="PF00817">
    <property type="entry name" value="IMS"/>
    <property type="match status" value="1"/>
</dbReference>
<feature type="domain" description="UmuC" evidence="1">
    <location>
        <begin position="8"/>
        <end position="190"/>
    </location>
</feature>
<evidence type="ECO:0000313" key="2">
    <source>
        <dbReference type="EMBL" id="MPM78504.1"/>
    </source>
</evidence>
<dbReference type="SUPFAM" id="SSF56672">
    <property type="entry name" value="DNA/RNA polymerases"/>
    <property type="match status" value="1"/>
</dbReference>
<dbReference type="InterPro" id="IPR001126">
    <property type="entry name" value="UmuC"/>
</dbReference>
<keyword evidence="2" id="KW-0548">Nucleotidyltransferase</keyword>
<dbReference type="GO" id="GO:0005829">
    <property type="term" value="C:cytosol"/>
    <property type="evidence" value="ECO:0007669"/>
    <property type="project" value="TreeGrafter"/>
</dbReference>
<organism evidence="2">
    <name type="scientific">bioreactor metagenome</name>
    <dbReference type="NCBI Taxonomy" id="1076179"/>
    <lineage>
        <taxon>unclassified sequences</taxon>
        <taxon>metagenomes</taxon>
        <taxon>ecological metagenomes</taxon>
    </lineage>
</organism>
<keyword evidence="2" id="KW-0808">Transferase</keyword>
<comment type="caution">
    <text evidence="2">The sequence shown here is derived from an EMBL/GenBank/DDBJ whole genome shotgun (WGS) entry which is preliminary data.</text>
</comment>
<dbReference type="GO" id="GO:0042276">
    <property type="term" value="P:error-prone translesion synthesis"/>
    <property type="evidence" value="ECO:0007669"/>
    <property type="project" value="TreeGrafter"/>
</dbReference>
<evidence type="ECO:0000259" key="1">
    <source>
        <dbReference type="PROSITE" id="PS50173"/>
    </source>
</evidence>
<dbReference type="Gene3D" id="3.30.70.270">
    <property type="match status" value="1"/>
</dbReference>
<protein>
    <submittedName>
        <fullName evidence="2">DNA polymerase IV</fullName>
        <ecNumber evidence="2">2.7.7.7</ecNumber>
    </submittedName>
</protein>
<dbReference type="InterPro" id="IPR022880">
    <property type="entry name" value="DNApol_IV"/>
</dbReference>
<dbReference type="InterPro" id="IPR043128">
    <property type="entry name" value="Rev_trsase/Diguanyl_cyclase"/>
</dbReference>
<dbReference type="EC" id="2.7.7.7" evidence="2"/>
<dbReference type="AlphaFoldDB" id="A0A645CNP7"/>
<dbReference type="InterPro" id="IPR043502">
    <property type="entry name" value="DNA/RNA_pol_sf"/>
</dbReference>
<gene>
    <name evidence="2" type="primary">dinB_40</name>
    <name evidence="2" type="ORF">SDC9_125515</name>
</gene>
<dbReference type="EMBL" id="VSSQ01028690">
    <property type="protein sequence ID" value="MPM78504.1"/>
    <property type="molecule type" value="Genomic_DNA"/>
</dbReference>
<accession>A0A645CNP7</accession>
<name>A0A645CNP7_9ZZZZ</name>
<dbReference type="PANTHER" id="PTHR11076:SF35">
    <property type="entry name" value="DNA REPAIR PROTEIN HOMOLOG YOBH"/>
    <property type="match status" value="1"/>
</dbReference>
<proteinExistence type="predicted"/>
<dbReference type="PANTHER" id="PTHR11076">
    <property type="entry name" value="DNA REPAIR POLYMERASE UMUC / TRANSFERASE FAMILY MEMBER"/>
    <property type="match status" value="1"/>
</dbReference>
<sequence length="235" mass="26475">MGKLDRSILHVDMNACYASIECLYNPEIRDKPVAVGGDVEARHGIILAKNQIAKKYGVQTGEALWQAKQKCPQLVIIKPHYDRYIRSSALARQIYNSYTDLVEPCGLDECWLDVSGSAHLFGTAEMIAEEIRERVKRELGITVSVGVSYNKVFAKLGSDLKKPDAVSVLTRDNYREKVWPLPASDLLYVGRATTRKLYNHGILTMIFADYSRFILDGHKPLLAIINGDKHQINIR</sequence>
<dbReference type="InterPro" id="IPR050116">
    <property type="entry name" value="DNA_polymerase-Y"/>
</dbReference>
<dbReference type="GO" id="GO:0003887">
    <property type="term" value="F:DNA-directed DNA polymerase activity"/>
    <property type="evidence" value="ECO:0007669"/>
    <property type="project" value="UniProtKB-EC"/>
</dbReference>
<reference evidence="2" key="1">
    <citation type="submission" date="2019-08" db="EMBL/GenBank/DDBJ databases">
        <authorList>
            <person name="Kucharzyk K."/>
            <person name="Murdoch R.W."/>
            <person name="Higgins S."/>
            <person name="Loffler F."/>
        </authorList>
    </citation>
    <scope>NUCLEOTIDE SEQUENCE</scope>
</reference>
<dbReference type="GO" id="GO:0006281">
    <property type="term" value="P:DNA repair"/>
    <property type="evidence" value="ECO:0007669"/>
    <property type="project" value="InterPro"/>
</dbReference>